<dbReference type="GO" id="GO:0016787">
    <property type="term" value="F:hydrolase activity"/>
    <property type="evidence" value="ECO:0007669"/>
    <property type="project" value="UniProtKB-KW"/>
</dbReference>
<dbReference type="Proteomes" id="UP000092971">
    <property type="component" value="Chromosome"/>
</dbReference>
<protein>
    <submittedName>
        <fullName evidence="2">MBL fold metallo-hydrolase</fullName>
    </submittedName>
</protein>
<dbReference type="InterPro" id="IPR036866">
    <property type="entry name" value="RibonucZ/Hydroxyglut_hydro"/>
</dbReference>
<name>A0A1B1YAA4_THEST</name>
<dbReference type="Gene3D" id="3.60.15.10">
    <property type="entry name" value="Ribonuclease Z/Hydroxyacylglutathione hydrolase-like"/>
    <property type="match status" value="1"/>
</dbReference>
<dbReference type="PANTHER" id="PTHR47619:SF1">
    <property type="entry name" value="EXODEOXYRIBONUCLEASE WALJ"/>
    <property type="match status" value="1"/>
</dbReference>
<dbReference type="AlphaFoldDB" id="A0A1B1YAA4"/>
<organism evidence="2 3">
    <name type="scientific">Thermoclostridium stercorarium subsp. thermolacticum DSM 2910</name>
    <dbReference type="NCBI Taxonomy" id="1121336"/>
    <lineage>
        <taxon>Bacteria</taxon>
        <taxon>Bacillati</taxon>
        <taxon>Bacillota</taxon>
        <taxon>Clostridia</taxon>
        <taxon>Eubacteriales</taxon>
        <taxon>Oscillospiraceae</taxon>
        <taxon>Thermoclostridium</taxon>
    </lineage>
</organism>
<dbReference type="RefSeq" id="WP_065821245.1">
    <property type="nucleotide sequence ID" value="NZ_CP014672.1"/>
</dbReference>
<accession>A0A1B1YAA4</accession>
<dbReference type="OrthoDB" id="1846420at2"/>
<evidence type="ECO:0000259" key="1">
    <source>
        <dbReference type="Pfam" id="PF12706"/>
    </source>
</evidence>
<dbReference type="InterPro" id="IPR052533">
    <property type="entry name" value="WalJ/YycJ-like"/>
</dbReference>
<keyword evidence="2" id="KW-0378">Hydrolase</keyword>
<proteinExistence type="predicted"/>
<reference evidence="2 3" key="1">
    <citation type="submission" date="2016-02" db="EMBL/GenBank/DDBJ databases">
        <title>Comparison of Clostridium stercorarium subspecies using comparative genomics and transcriptomics.</title>
        <authorList>
            <person name="Schellenberg J."/>
            <person name="Thallinger G."/>
            <person name="Levin D.B."/>
            <person name="Zhang X."/>
            <person name="Alvare G."/>
            <person name="Fristensky B."/>
            <person name="Sparling R."/>
        </authorList>
    </citation>
    <scope>NUCLEOTIDE SEQUENCE [LARGE SCALE GENOMIC DNA]</scope>
    <source>
        <strain evidence="2 3">DSM 2910</strain>
    </source>
</reference>
<evidence type="ECO:0000313" key="2">
    <source>
        <dbReference type="EMBL" id="ANW97701.1"/>
    </source>
</evidence>
<dbReference type="EMBL" id="CP014672">
    <property type="protein sequence ID" value="ANW97701.1"/>
    <property type="molecule type" value="Genomic_DNA"/>
</dbReference>
<dbReference type="Pfam" id="PF12706">
    <property type="entry name" value="Lactamase_B_2"/>
    <property type="match status" value="1"/>
</dbReference>
<dbReference type="SUPFAM" id="SSF56281">
    <property type="entry name" value="Metallo-hydrolase/oxidoreductase"/>
    <property type="match status" value="1"/>
</dbReference>
<feature type="domain" description="Metallo-beta-lactamase" evidence="1">
    <location>
        <begin position="44"/>
        <end position="154"/>
    </location>
</feature>
<evidence type="ECO:0000313" key="3">
    <source>
        <dbReference type="Proteomes" id="UP000092971"/>
    </source>
</evidence>
<dbReference type="PANTHER" id="PTHR47619">
    <property type="entry name" value="METALLO-HYDROLASE YYCJ-RELATED"/>
    <property type="match status" value="1"/>
</dbReference>
<sequence length="244" mass="27449">MIDIQVLASGSKGNCYRVTDGSTPLLLECGIPYKEIQKTLNFRVSEIAGCLVSHEHQDHAKAIKDIMKAGIDCYMSRGTAEALGISGHRLNIIKAKQQFRIGTWAILPFETQHDAVEPVGFLLANSAGEKLLYATDTYYIRYRFKGLTHVMVECNYSLDILRANVEAGVIEPVLKNRILKSHFSLENVKEFLKANDLGKVQEIWLLHLSDNNSDSERFKREVMELTGKPVYIALEKGEIDAYTL</sequence>
<dbReference type="InterPro" id="IPR001279">
    <property type="entry name" value="Metallo-B-lactamas"/>
</dbReference>
<gene>
    <name evidence="2" type="ORF">CSTERTH_00970</name>
</gene>